<evidence type="ECO:0000256" key="3">
    <source>
        <dbReference type="ARBA" id="ARBA00022840"/>
    </source>
</evidence>
<accession>A0ABZ0WMI8</accession>
<dbReference type="PANTHER" id="PTHR43585:SF2">
    <property type="entry name" value="ATP-GRASP ENZYME FSQD"/>
    <property type="match status" value="1"/>
</dbReference>
<evidence type="ECO:0000313" key="7">
    <source>
        <dbReference type="Proteomes" id="UP001325479"/>
    </source>
</evidence>
<dbReference type="EMBL" id="CP139965">
    <property type="protein sequence ID" value="WQD78544.1"/>
    <property type="molecule type" value="Genomic_DNA"/>
</dbReference>
<evidence type="ECO:0000256" key="2">
    <source>
        <dbReference type="ARBA" id="ARBA00022741"/>
    </source>
</evidence>
<sequence>MSQHDPVLLIVDYNLTRVADVERMARHARSGYGASTVLIRPRPTARDYEIAEYVVDLDPLADGFVDTALDRLTRFTGRVHAGLVFSDNAVQRGAELLERLGLRTDSASLAEAAFSKSAYRESESRVRNLLEAQSIMVPRSVGVADLDELRHFAAQHPDGFVLKPACEGNNRGVVIVHDGDDLVQAFALVQPYLHNGAIAEQLIPFRREFSFDGVGSMEFITEKVSAEGRYPVEIAQILPARITETERNTLTRAGRLANLIVGQRDGAFHNEIRLSDDGRRAAVVEPNRRPAGMKIWTLAQAVYGVDFYRQWVDVAFGNERSVPVRATSTEAATVMLGVPVDGRYERPEEEDAYALLRETVQRAEAACGIGNGLIDVLEYAWLSPDAREIPAVPLENSDFAAQVCFAIDSGVVDLRLLIPALRKAWLSVLDEALGREHFGLKRQAVDIA</sequence>
<organism evidence="6 7">
    <name type="scientific">Paraburkholderia kururiensis</name>
    <dbReference type="NCBI Taxonomy" id="984307"/>
    <lineage>
        <taxon>Bacteria</taxon>
        <taxon>Pseudomonadati</taxon>
        <taxon>Pseudomonadota</taxon>
        <taxon>Betaproteobacteria</taxon>
        <taxon>Burkholderiales</taxon>
        <taxon>Burkholderiaceae</taxon>
        <taxon>Paraburkholderia</taxon>
    </lineage>
</organism>
<feature type="domain" description="ATP-grasp" evidence="5">
    <location>
        <begin position="127"/>
        <end position="316"/>
    </location>
</feature>
<name>A0ABZ0WMI8_9BURK</name>
<dbReference type="PANTHER" id="PTHR43585">
    <property type="entry name" value="FUMIPYRROLE BIOSYNTHESIS PROTEIN C"/>
    <property type="match status" value="1"/>
</dbReference>
<dbReference type="RefSeq" id="WP_114809667.1">
    <property type="nucleotide sequence ID" value="NZ_CP139965.1"/>
</dbReference>
<dbReference type="SUPFAM" id="SSF56059">
    <property type="entry name" value="Glutathione synthetase ATP-binding domain-like"/>
    <property type="match status" value="1"/>
</dbReference>
<dbReference type="Proteomes" id="UP001325479">
    <property type="component" value="Chromosome"/>
</dbReference>
<protein>
    <submittedName>
        <fullName evidence="6">Biotin carboxylase</fullName>
    </submittedName>
</protein>
<evidence type="ECO:0000256" key="1">
    <source>
        <dbReference type="ARBA" id="ARBA00022598"/>
    </source>
</evidence>
<dbReference type="InterPro" id="IPR052032">
    <property type="entry name" value="ATP-dep_AA_Ligase"/>
</dbReference>
<proteinExistence type="predicted"/>
<dbReference type="InterPro" id="IPR011761">
    <property type="entry name" value="ATP-grasp"/>
</dbReference>
<gene>
    <name evidence="6" type="ORF">U0042_02210</name>
</gene>
<dbReference type="Gene3D" id="3.30.470.20">
    <property type="entry name" value="ATP-grasp fold, B domain"/>
    <property type="match status" value="1"/>
</dbReference>
<reference evidence="6 7" key="1">
    <citation type="submission" date="2023-12" db="EMBL/GenBank/DDBJ databases">
        <title>Genome sequencing and assembly of bacterial species from a model synthetic community.</title>
        <authorList>
            <person name="Hogle S.L."/>
        </authorList>
    </citation>
    <scope>NUCLEOTIDE SEQUENCE [LARGE SCALE GENOMIC DNA]</scope>
    <source>
        <strain evidence="6 7">HAMBI 2494</strain>
    </source>
</reference>
<evidence type="ECO:0000256" key="4">
    <source>
        <dbReference type="PROSITE-ProRule" id="PRU00409"/>
    </source>
</evidence>
<keyword evidence="2 4" id="KW-0547">Nucleotide-binding</keyword>
<keyword evidence="7" id="KW-1185">Reference proteome</keyword>
<evidence type="ECO:0000313" key="6">
    <source>
        <dbReference type="EMBL" id="WQD78544.1"/>
    </source>
</evidence>
<dbReference type="Gene3D" id="3.30.1490.20">
    <property type="entry name" value="ATP-grasp fold, A domain"/>
    <property type="match status" value="1"/>
</dbReference>
<keyword evidence="3 4" id="KW-0067">ATP-binding</keyword>
<dbReference type="PROSITE" id="PS50975">
    <property type="entry name" value="ATP_GRASP"/>
    <property type="match status" value="1"/>
</dbReference>
<evidence type="ECO:0000259" key="5">
    <source>
        <dbReference type="PROSITE" id="PS50975"/>
    </source>
</evidence>
<dbReference type="InterPro" id="IPR013815">
    <property type="entry name" value="ATP_grasp_subdomain_1"/>
</dbReference>
<keyword evidence="1" id="KW-0436">Ligase</keyword>